<accession>A0A0K0Y6G0</accession>
<dbReference type="PANTHER" id="PTHR42709">
    <property type="entry name" value="ALKALINE PHOSPHATASE LIKE PROTEIN"/>
    <property type="match status" value="1"/>
</dbReference>
<evidence type="ECO:0000256" key="2">
    <source>
        <dbReference type="ARBA" id="ARBA00022475"/>
    </source>
</evidence>
<keyword evidence="3" id="KW-0812">Transmembrane</keyword>
<dbReference type="OrthoDB" id="9782291at2"/>
<dbReference type="Proteomes" id="UP000067444">
    <property type="component" value="Chromosome"/>
</dbReference>
<dbReference type="AlphaFoldDB" id="A0A0K0Y6G0"/>
<evidence type="ECO:0000256" key="5">
    <source>
        <dbReference type="ARBA" id="ARBA00023136"/>
    </source>
</evidence>
<keyword evidence="7" id="KW-1185">Reference proteome</keyword>
<dbReference type="KEGG" id="otm:OSB_18920"/>
<dbReference type="GO" id="GO:0005886">
    <property type="term" value="C:plasma membrane"/>
    <property type="evidence" value="ECO:0007669"/>
    <property type="project" value="UniProtKB-SubCell"/>
</dbReference>
<comment type="subcellular location">
    <subcellularLocation>
        <location evidence="1">Cell membrane</location>
        <topology evidence="1">Multi-pass membrane protein</topology>
    </subcellularLocation>
</comment>
<sequence>MSEYLLALVANYGTTIVLCATFLSCLAIPIPTSLLMLASGGFAATGDLSLTVVAGAAFGGAVAGDNSGYWIARGFGQRAHDWFHKTPKRKSLMTKAQDFLDRRGSSSVFFSTWLVAPLGPWMNYTCGVTRFNWPRFAFWAFWGEVVWVAIYVGLGYTFADNITSIASLLGNASGFVTALVAVIALGYWLFRASKKKRVA</sequence>
<gene>
    <name evidence="6" type="ORF">OSB_18920</name>
</gene>
<evidence type="ECO:0000313" key="7">
    <source>
        <dbReference type="Proteomes" id="UP000067444"/>
    </source>
</evidence>
<dbReference type="InterPro" id="IPR051311">
    <property type="entry name" value="DedA_domain"/>
</dbReference>
<evidence type="ECO:0000256" key="3">
    <source>
        <dbReference type="ARBA" id="ARBA00022692"/>
    </source>
</evidence>
<evidence type="ECO:0000313" key="6">
    <source>
        <dbReference type="EMBL" id="AKS46432.1"/>
    </source>
</evidence>
<dbReference type="InterPro" id="IPR032816">
    <property type="entry name" value="VTT_dom"/>
</dbReference>
<dbReference type="PANTHER" id="PTHR42709:SF6">
    <property type="entry name" value="UNDECAPRENYL PHOSPHATE TRANSPORTER A"/>
    <property type="match status" value="1"/>
</dbReference>
<evidence type="ECO:0000256" key="4">
    <source>
        <dbReference type="ARBA" id="ARBA00022989"/>
    </source>
</evidence>
<keyword evidence="4" id="KW-1133">Transmembrane helix</keyword>
<organism evidence="6 7">
    <name type="scientific">Octadecabacter temperatus</name>
    <dbReference type="NCBI Taxonomy" id="1458307"/>
    <lineage>
        <taxon>Bacteria</taxon>
        <taxon>Pseudomonadati</taxon>
        <taxon>Pseudomonadota</taxon>
        <taxon>Alphaproteobacteria</taxon>
        <taxon>Rhodobacterales</taxon>
        <taxon>Roseobacteraceae</taxon>
        <taxon>Octadecabacter</taxon>
    </lineage>
</organism>
<reference evidence="6 7" key="1">
    <citation type="journal article" date="2015" name="Genome Announc.">
        <title>Closed Genome Sequence of Octadecabacter temperatus SB1, the First Mesophilic Species of the Genus Octadecabacter.</title>
        <authorList>
            <person name="Voget S."/>
            <person name="Billerbeck S."/>
            <person name="Simon M."/>
            <person name="Daniel R."/>
        </authorList>
    </citation>
    <scope>NUCLEOTIDE SEQUENCE [LARGE SCALE GENOMIC DNA]</scope>
    <source>
        <strain evidence="6 7">SB1</strain>
    </source>
</reference>
<dbReference type="STRING" id="1458307.OSB_18920"/>
<name>A0A0K0Y6G0_9RHOB</name>
<evidence type="ECO:0000256" key="1">
    <source>
        <dbReference type="ARBA" id="ARBA00004651"/>
    </source>
</evidence>
<protein>
    <submittedName>
        <fullName evidence="6">Uncharacterized protein</fullName>
    </submittedName>
</protein>
<keyword evidence="2" id="KW-1003">Cell membrane</keyword>
<dbReference type="EMBL" id="CP012160">
    <property type="protein sequence ID" value="AKS46432.1"/>
    <property type="molecule type" value="Genomic_DNA"/>
</dbReference>
<dbReference type="RefSeq" id="WP_049834733.1">
    <property type="nucleotide sequence ID" value="NZ_CP012160.1"/>
</dbReference>
<keyword evidence="5" id="KW-0472">Membrane</keyword>
<dbReference type="Pfam" id="PF09335">
    <property type="entry name" value="VTT_dom"/>
    <property type="match status" value="1"/>
</dbReference>
<proteinExistence type="predicted"/>